<accession>A0AAV5UUD9</accession>
<feature type="non-terminal residue" evidence="2">
    <location>
        <position position="1"/>
    </location>
</feature>
<evidence type="ECO:0000256" key="1">
    <source>
        <dbReference type="SAM" id="Phobius"/>
    </source>
</evidence>
<proteinExistence type="predicted"/>
<feature type="transmembrane region" description="Helical" evidence="1">
    <location>
        <begin position="12"/>
        <end position="32"/>
    </location>
</feature>
<feature type="transmembrane region" description="Helical" evidence="1">
    <location>
        <begin position="139"/>
        <end position="160"/>
    </location>
</feature>
<dbReference type="EMBL" id="BTSY01000001">
    <property type="protein sequence ID" value="GMT09944.1"/>
    <property type="molecule type" value="Genomic_DNA"/>
</dbReference>
<gene>
    <name evidence="2" type="ORF">PFISCL1PPCAC_1241</name>
</gene>
<sequence>SASISCSSRISVMTYYAAFILSGVLAFVSTLLPLSRSWAINENGKWNLEKATLEYGGVYRDTIRYQAGSSNSFTWCTPVGNGSFYNAPSDLPSVIRYIEFYCYIGVYMKVPLIAGLLYRLFMILAEEREAIYVGKTGNSLLGCIRVVTHIFECLSFYFFIGMHQDYDRS</sequence>
<feature type="non-terminal residue" evidence="2">
    <location>
        <position position="169"/>
    </location>
</feature>
<keyword evidence="1" id="KW-0472">Membrane</keyword>
<protein>
    <submittedName>
        <fullName evidence="2">Uncharacterized protein</fullName>
    </submittedName>
</protein>
<keyword evidence="1" id="KW-0812">Transmembrane</keyword>
<name>A0AAV5UUD9_9BILA</name>
<comment type="caution">
    <text evidence="2">The sequence shown here is derived from an EMBL/GenBank/DDBJ whole genome shotgun (WGS) entry which is preliminary data.</text>
</comment>
<keyword evidence="3" id="KW-1185">Reference proteome</keyword>
<evidence type="ECO:0000313" key="2">
    <source>
        <dbReference type="EMBL" id="GMT09944.1"/>
    </source>
</evidence>
<dbReference type="Proteomes" id="UP001432322">
    <property type="component" value="Unassembled WGS sequence"/>
</dbReference>
<keyword evidence="1" id="KW-1133">Transmembrane helix</keyword>
<evidence type="ECO:0000313" key="3">
    <source>
        <dbReference type="Proteomes" id="UP001432322"/>
    </source>
</evidence>
<organism evidence="2 3">
    <name type="scientific">Pristionchus fissidentatus</name>
    <dbReference type="NCBI Taxonomy" id="1538716"/>
    <lineage>
        <taxon>Eukaryota</taxon>
        <taxon>Metazoa</taxon>
        <taxon>Ecdysozoa</taxon>
        <taxon>Nematoda</taxon>
        <taxon>Chromadorea</taxon>
        <taxon>Rhabditida</taxon>
        <taxon>Rhabditina</taxon>
        <taxon>Diplogasteromorpha</taxon>
        <taxon>Diplogasteroidea</taxon>
        <taxon>Neodiplogasteridae</taxon>
        <taxon>Pristionchus</taxon>
    </lineage>
</organism>
<dbReference type="AlphaFoldDB" id="A0AAV5UUD9"/>
<reference evidence="2" key="1">
    <citation type="submission" date="2023-10" db="EMBL/GenBank/DDBJ databases">
        <title>Genome assembly of Pristionchus species.</title>
        <authorList>
            <person name="Yoshida K."/>
            <person name="Sommer R.J."/>
        </authorList>
    </citation>
    <scope>NUCLEOTIDE SEQUENCE</scope>
    <source>
        <strain evidence="2">RS5133</strain>
    </source>
</reference>
<feature type="transmembrane region" description="Helical" evidence="1">
    <location>
        <begin position="98"/>
        <end position="118"/>
    </location>
</feature>